<dbReference type="InterPro" id="IPR051013">
    <property type="entry name" value="MBL_superfamily_lactonases"/>
</dbReference>
<dbReference type="EMBL" id="JAPCWZ010000007">
    <property type="protein sequence ID" value="KAK8857043.1"/>
    <property type="molecule type" value="Genomic_DNA"/>
</dbReference>
<evidence type="ECO:0000256" key="6">
    <source>
        <dbReference type="SAM" id="MobiDB-lite"/>
    </source>
</evidence>
<evidence type="ECO:0000256" key="1">
    <source>
        <dbReference type="ARBA" id="ARBA00001947"/>
    </source>
</evidence>
<dbReference type="CDD" id="cd07730">
    <property type="entry name" value="metallo-hydrolase-like_MBL-fold"/>
    <property type="match status" value="1"/>
</dbReference>
<dbReference type="InterPro" id="IPR001279">
    <property type="entry name" value="Metallo-B-lactamas"/>
</dbReference>
<comment type="cofactor">
    <cofactor evidence="1">
        <name>Zn(2+)</name>
        <dbReference type="ChEBI" id="CHEBI:29105"/>
    </cofactor>
</comment>
<dbReference type="PANTHER" id="PTHR42978">
    <property type="entry name" value="QUORUM-QUENCHING LACTONASE YTNP-RELATED-RELATED"/>
    <property type="match status" value="1"/>
</dbReference>
<gene>
    <name evidence="8" type="ORF">PGQ11_012955</name>
</gene>
<evidence type="ECO:0000313" key="8">
    <source>
        <dbReference type="EMBL" id="KAK8857043.1"/>
    </source>
</evidence>
<evidence type="ECO:0000259" key="7">
    <source>
        <dbReference type="SMART" id="SM00849"/>
    </source>
</evidence>
<protein>
    <submittedName>
        <fullName evidence="8">N-acyl homoserine lactonase</fullName>
    </submittedName>
</protein>
<keyword evidence="9" id="KW-1185">Reference proteome</keyword>
<sequence>MASPRTTSTVKLSALRAGHLTLPEHLFITDADPQKRSTVPSLAFLIQHGLSQTNLVFDLGIKRDLAGYAPAMASHIAARQPTGAGADADDDAGASLRKGGLDPAVDVDFVVLSHVHWDHVGTSGDFTAATFLVGSGTLEVLKNGAGPRYPGELFNSDELPRDRTVEFPPVPGCAHENASGVRGGSDVEDNYYERHAPKHTPTPESSKVKLPPRTSSHTTTHDGQKGEGEDGWEWKPLAGFSHTLDLYGDGSVYVVDSPGHIYGHVNLLVRTREDEYVYLGGDCCHDPRILAGEKEFAEYPDSQGGVRSVHTDTALARTTLGSIKTFAEAAIGPHGRKIQVEVVVAHDAAWAERNGGRFWPGAF</sequence>
<dbReference type="SMART" id="SM00849">
    <property type="entry name" value="Lactamase_B"/>
    <property type="match status" value="1"/>
</dbReference>
<dbReference type="InterPro" id="IPR036866">
    <property type="entry name" value="RibonucZ/Hydroxyglut_hydro"/>
</dbReference>
<dbReference type="Proteomes" id="UP001390339">
    <property type="component" value="Unassembled WGS sequence"/>
</dbReference>
<comment type="caution">
    <text evidence="8">The sequence shown here is derived from an EMBL/GenBank/DDBJ whole genome shotgun (WGS) entry which is preliminary data.</text>
</comment>
<dbReference type="PANTHER" id="PTHR42978:SF2">
    <property type="entry name" value="102 KBASES UNSTABLE REGION: FROM 1 TO 119443"/>
    <property type="match status" value="1"/>
</dbReference>
<proteinExistence type="inferred from homology"/>
<evidence type="ECO:0000256" key="4">
    <source>
        <dbReference type="ARBA" id="ARBA00022801"/>
    </source>
</evidence>
<organism evidence="8 9">
    <name type="scientific">Apiospora arundinis</name>
    <dbReference type="NCBI Taxonomy" id="335852"/>
    <lineage>
        <taxon>Eukaryota</taxon>
        <taxon>Fungi</taxon>
        <taxon>Dikarya</taxon>
        <taxon>Ascomycota</taxon>
        <taxon>Pezizomycotina</taxon>
        <taxon>Sordariomycetes</taxon>
        <taxon>Xylariomycetidae</taxon>
        <taxon>Amphisphaeriales</taxon>
        <taxon>Apiosporaceae</taxon>
        <taxon>Apiospora</taxon>
    </lineage>
</organism>
<reference evidence="8 9" key="1">
    <citation type="journal article" date="2024" name="IMA Fungus">
        <title>Apiospora arundinis, a panoply of carbohydrate-active enzymes and secondary metabolites.</title>
        <authorList>
            <person name="Sorensen T."/>
            <person name="Petersen C."/>
            <person name="Muurmann A.T."/>
            <person name="Christiansen J.V."/>
            <person name="Brundto M.L."/>
            <person name="Overgaard C.K."/>
            <person name="Boysen A.T."/>
            <person name="Wollenberg R.D."/>
            <person name="Larsen T.O."/>
            <person name="Sorensen J.L."/>
            <person name="Nielsen K.L."/>
            <person name="Sondergaard T.E."/>
        </authorList>
    </citation>
    <scope>NUCLEOTIDE SEQUENCE [LARGE SCALE GENOMIC DNA]</scope>
    <source>
        <strain evidence="8 9">AAU 773</strain>
    </source>
</reference>
<comment type="similarity">
    <text evidence="2">Belongs to the metallo-beta-lactamase superfamily.</text>
</comment>
<name>A0ABR2I4K5_9PEZI</name>
<evidence type="ECO:0000313" key="9">
    <source>
        <dbReference type="Proteomes" id="UP001390339"/>
    </source>
</evidence>
<feature type="region of interest" description="Disordered" evidence="6">
    <location>
        <begin position="193"/>
        <end position="232"/>
    </location>
</feature>
<evidence type="ECO:0000256" key="3">
    <source>
        <dbReference type="ARBA" id="ARBA00022723"/>
    </source>
</evidence>
<keyword evidence="5" id="KW-0862">Zinc</keyword>
<feature type="compositionally biased region" description="Basic and acidic residues" evidence="6">
    <location>
        <begin position="219"/>
        <end position="228"/>
    </location>
</feature>
<accession>A0ABR2I4K5</accession>
<evidence type="ECO:0000256" key="5">
    <source>
        <dbReference type="ARBA" id="ARBA00022833"/>
    </source>
</evidence>
<keyword evidence="4" id="KW-0378">Hydrolase</keyword>
<evidence type="ECO:0000256" key="2">
    <source>
        <dbReference type="ARBA" id="ARBA00007749"/>
    </source>
</evidence>
<feature type="domain" description="Metallo-beta-lactamase" evidence="7">
    <location>
        <begin position="40"/>
        <end position="346"/>
    </location>
</feature>
<dbReference type="Gene3D" id="3.60.15.10">
    <property type="entry name" value="Ribonuclease Z/Hydroxyacylglutathione hydrolase-like"/>
    <property type="match status" value="2"/>
</dbReference>
<keyword evidence="3" id="KW-0479">Metal-binding</keyword>
<dbReference type="SUPFAM" id="SSF56281">
    <property type="entry name" value="Metallo-hydrolase/oxidoreductase"/>
    <property type="match status" value="1"/>
</dbReference>